<comment type="cofactor">
    <cofactor evidence="1">
        <name>FAD</name>
        <dbReference type="ChEBI" id="CHEBI:57692"/>
    </cofactor>
</comment>
<dbReference type="Gene3D" id="1.10.540.10">
    <property type="entry name" value="Acyl-CoA dehydrogenase/oxidase, N-terminal domain"/>
    <property type="match status" value="1"/>
</dbReference>
<gene>
    <name evidence="8" type="ORF">GGQ22_06420</name>
</gene>
<organism evidence="8 9">
    <name type="scientific">Nocardioides marmotae</name>
    <dbReference type="NCBI Taxonomy" id="2663857"/>
    <lineage>
        <taxon>Bacteria</taxon>
        <taxon>Bacillati</taxon>
        <taxon>Actinomycetota</taxon>
        <taxon>Actinomycetes</taxon>
        <taxon>Propionibacteriales</taxon>
        <taxon>Nocardioidaceae</taxon>
        <taxon>Nocardioides</taxon>
    </lineage>
</organism>
<dbReference type="PANTHER" id="PTHR43884">
    <property type="entry name" value="ACYL-COA DEHYDROGENASE"/>
    <property type="match status" value="1"/>
</dbReference>
<dbReference type="InterPro" id="IPR037069">
    <property type="entry name" value="AcylCoA_DH/ox_N_sf"/>
</dbReference>
<dbReference type="InterPro" id="IPR009075">
    <property type="entry name" value="AcylCo_DH/oxidase_C"/>
</dbReference>
<evidence type="ECO:0000259" key="7">
    <source>
        <dbReference type="Pfam" id="PF02771"/>
    </source>
</evidence>
<dbReference type="Proteomes" id="UP000433406">
    <property type="component" value="Unassembled WGS sequence"/>
</dbReference>
<sequence length="334" mass="34817">MDFALSEEQQELAAIVRAALAKRADPRVETYDEELWQLLVEQVGVPALGIPEEHGGAGFTLFEALVALEEVGRALVPSPLLSSLVTSEALLAGATEEARGALLPRLAAGEVAAFVDATGGAGPVVADVLDGDLATVLVAATDDGLWALDPDVTTRAWTASMDQTLRLARVEVEVASATRIGEGPPAATRAALVGAVGVAALQTGTAARALEMTVRYTQERVQFGRPIGSFQALKHRMADMLVRLEMSRSASWAAAYAVSSGAADGERLAHVAKAYCSEALAAIAAETVQLHGGIAITWEHDAHLVLKRAHSLGQLFGTARAHRAAVPLGDPAAR</sequence>
<keyword evidence="4" id="KW-0274">FAD</keyword>
<dbReference type="RefSeq" id="WP_154614458.1">
    <property type="nucleotide sequence ID" value="NZ_CP053660.1"/>
</dbReference>
<dbReference type="Pfam" id="PF00441">
    <property type="entry name" value="Acyl-CoA_dh_1"/>
    <property type="match status" value="1"/>
</dbReference>
<dbReference type="SUPFAM" id="SSF47203">
    <property type="entry name" value="Acyl-CoA dehydrogenase C-terminal domain-like"/>
    <property type="match status" value="1"/>
</dbReference>
<evidence type="ECO:0000259" key="6">
    <source>
        <dbReference type="Pfam" id="PF00441"/>
    </source>
</evidence>
<accession>A0A6I3IWF8</accession>
<dbReference type="EMBL" id="WLCI01000006">
    <property type="protein sequence ID" value="MTB94713.1"/>
    <property type="molecule type" value="Genomic_DNA"/>
</dbReference>
<dbReference type="InterPro" id="IPR013786">
    <property type="entry name" value="AcylCoA_DH/ox_N"/>
</dbReference>
<dbReference type="GO" id="GO:0003995">
    <property type="term" value="F:acyl-CoA dehydrogenase activity"/>
    <property type="evidence" value="ECO:0007669"/>
    <property type="project" value="TreeGrafter"/>
</dbReference>
<evidence type="ECO:0000256" key="3">
    <source>
        <dbReference type="ARBA" id="ARBA00022630"/>
    </source>
</evidence>
<dbReference type="SUPFAM" id="SSF56645">
    <property type="entry name" value="Acyl-CoA dehydrogenase NM domain-like"/>
    <property type="match status" value="1"/>
</dbReference>
<reference evidence="8 9" key="1">
    <citation type="submission" date="2019-10" db="EMBL/GenBank/DDBJ databases">
        <title>Nocardioides novel species isolated from the excrement of Marmot.</title>
        <authorList>
            <person name="Zhang G."/>
        </authorList>
    </citation>
    <scope>NUCLEOTIDE SEQUENCE [LARGE SCALE GENOMIC DNA]</scope>
    <source>
        <strain evidence="9">zg-579</strain>
    </source>
</reference>
<evidence type="ECO:0000256" key="5">
    <source>
        <dbReference type="ARBA" id="ARBA00023002"/>
    </source>
</evidence>
<keyword evidence="9" id="KW-1185">Reference proteome</keyword>
<dbReference type="AlphaFoldDB" id="A0A6I3IWF8"/>
<evidence type="ECO:0000256" key="2">
    <source>
        <dbReference type="ARBA" id="ARBA00009347"/>
    </source>
</evidence>
<keyword evidence="3" id="KW-0285">Flavoprotein</keyword>
<dbReference type="GO" id="GO:0050660">
    <property type="term" value="F:flavin adenine dinucleotide binding"/>
    <property type="evidence" value="ECO:0007669"/>
    <property type="project" value="InterPro"/>
</dbReference>
<feature type="domain" description="Acyl-CoA dehydrogenase/oxidase C-terminal" evidence="6">
    <location>
        <begin position="182"/>
        <end position="323"/>
    </location>
</feature>
<dbReference type="Gene3D" id="1.20.140.10">
    <property type="entry name" value="Butyryl-CoA Dehydrogenase, subunit A, domain 3"/>
    <property type="match status" value="1"/>
</dbReference>
<evidence type="ECO:0000256" key="4">
    <source>
        <dbReference type="ARBA" id="ARBA00022827"/>
    </source>
</evidence>
<name>A0A6I3IWF8_9ACTN</name>
<protein>
    <submittedName>
        <fullName evidence="8">Acyl-CoA dehydrogenase</fullName>
    </submittedName>
</protein>
<evidence type="ECO:0000256" key="1">
    <source>
        <dbReference type="ARBA" id="ARBA00001974"/>
    </source>
</evidence>
<feature type="domain" description="Acyl-CoA dehydrogenase/oxidase N-terminal" evidence="7">
    <location>
        <begin position="6"/>
        <end position="110"/>
    </location>
</feature>
<dbReference type="InterPro" id="IPR009100">
    <property type="entry name" value="AcylCoA_DH/oxidase_NM_dom_sf"/>
</dbReference>
<dbReference type="Pfam" id="PF02771">
    <property type="entry name" value="Acyl-CoA_dh_N"/>
    <property type="match status" value="1"/>
</dbReference>
<evidence type="ECO:0000313" key="8">
    <source>
        <dbReference type="EMBL" id="MTB94713.1"/>
    </source>
</evidence>
<comment type="similarity">
    <text evidence="2">Belongs to the acyl-CoA dehydrogenase family.</text>
</comment>
<comment type="caution">
    <text evidence="8">The sequence shown here is derived from an EMBL/GenBank/DDBJ whole genome shotgun (WGS) entry which is preliminary data.</text>
</comment>
<proteinExistence type="inferred from homology"/>
<keyword evidence="5" id="KW-0560">Oxidoreductase</keyword>
<evidence type="ECO:0000313" key="9">
    <source>
        <dbReference type="Proteomes" id="UP000433406"/>
    </source>
</evidence>
<dbReference type="PANTHER" id="PTHR43884:SF20">
    <property type="entry name" value="ACYL-COA DEHYDROGENASE FADE28"/>
    <property type="match status" value="1"/>
</dbReference>
<dbReference type="InterPro" id="IPR036250">
    <property type="entry name" value="AcylCo_DH-like_C"/>
</dbReference>